<dbReference type="GO" id="GO:0000221">
    <property type="term" value="C:vacuolar proton-transporting V-type ATPase, V1 domain"/>
    <property type="evidence" value="ECO:0007669"/>
    <property type="project" value="UniProtKB-UniRule"/>
</dbReference>
<dbReference type="Gene3D" id="1.25.10.10">
    <property type="entry name" value="Leucine-rich Repeat Variant"/>
    <property type="match status" value="1"/>
</dbReference>
<dbReference type="PhylomeDB" id="A0A0G4IFP4"/>
<proteinExistence type="inferred from homology"/>
<dbReference type="InterPro" id="IPR011989">
    <property type="entry name" value="ARM-like"/>
</dbReference>
<dbReference type="AlphaFoldDB" id="A0A0G4IFP4"/>
<reference evidence="7" key="1">
    <citation type="submission" date="2014-11" db="EMBL/GenBank/DDBJ databases">
        <authorList>
            <person name="Otto D Thomas"/>
            <person name="Naeem Raeece"/>
        </authorList>
    </citation>
    <scope>NUCLEOTIDE SEQUENCE</scope>
</reference>
<comment type="function">
    <text evidence="5">Subunit of the V1 complex of vacuolar(H+)-ATPase (V-ATPase), a multisubunit enzyme composed of a peripheral complex (V1) that hydrolyzes ATP and a membrane integral complex (V0) that translocates protons. V-ATPase is responsible for acidifying and maintaining the pH of intracellular compartments.</text>
</comment>
<gene>
    <name evidence="7" type="ORF">Cvel_14032</name>
</gene>
<keyword evidence="2 5" id="KW-0813">Transport</keyword>
<dbReference type="GO" id="GO:0046961">
    <property type="term" value="F:proton-transporting ATPase activity, rotational mechanism"/>
    <property type="evidence" value="ECO:0007669"/>
    <property type="project" value="UniProtKB-UniRule"/>
</dbReference>
<evidence type="ECO:0000256" key="2">
    <source>
        <dbReference type="ARBA" id="ARBA00022448"/>
    </source>
</evidence>
<dbReference type="InterPro" id="IPR016024">
    <property type="entry name" value="ARM-type_fold"/>
</dbReference>
<evidence type="ECO:0000256" key="3">
    <source>
        <dbReference type="ARBA" id="ARBA00022781"/>
    </source>
</evidence>
<dbReference type="EMBL" id="CDMZ01005935">
    <property type="protein sequence ID" value="CEM56038.1"/>
    <property type="molecule type" value="Genomic_DNA"/>
</dbReference>
<accession>A0A0G4IFP4</accession>
<dbReference type="Pfam" id="PF11698">
    <property type="entry name" value="V-ATPase_H_C"/>
    <property type="match status" value="1"/>
</dbReference>
<keyword evidence="3 5" id="KW-0375">Hydrogen ion transport</keyword>
<evidence type="ECO:0000256" key="4">
    <source>
        <dbReference type="ARBA" id="ARBA00023065"/>
    </source>
</evidence>
<evidence type="ECO:0000259" key="6">
    <source>
        <dbReference type="Pfam" id="PF11698"/>
    </source>
</evidence>
<comment type="subunit">
    <text evidence="5">V-ATPase is a heteromultimeric enzyme made up of two complexes: the ATP-hydrolytic V1 complex and the proton translocation V0 complex.</text>
</comment>
<dbReference type="VEuPathDB" id="CryptoDB:Cvel_14032"/>
<sequence>MTGVQSAEDQRQLLSLAQADEGSVLHDKIVNNPPEWSHFERSGYLPTGGADWLKSFHRLSLPDKSESIGNDPTACAIVFSAVAIEAEPQPAQYALTILYDIVRDDSSRYDAIGKNLPDLDLYKAFSSVLLRPHLDAYTGDKAAVLLCGFMCRLTRRFTEDQVKFVLGQLVSGKYRASDGGRLEAFGNILKIDAYRVMFWHIPKSPSIILQSINAGLPASVLYRSLFCAWLLSFNPDTLDGLIGTDFVPRLRMVLAESRVEKVVRISVQTIHNLMEKKKRDENSPAPQNETAIEKLVEENVVQSLQLLEYEKWRDPELYEEIRQVIAELHNKIKVYSNFERYERELQSGKLEWGFLHGEKFWFENVQRFEENEYRAVKQLFELLRSEDSTTLAVACHDLGEFARLHPMGKKMLQRLHAKEVIMGLLAHKEREVAREALLCVQKLMIERWQDAAIGAPAATR</sequence>
<keyword evidence="4 5" id="KW-0406">Ion transport</keyword>
<dbReference type="Gene3D" id="1.25.40.150">
    <property type="entry name" value="V-type ATPase, subunit H, C-terminal domain"/>
    <property type="match status" value="1"/>
</dbReference>
<dbReference type="PANTHER" id="PTHR10698:SF0">
    <property type="entry name" value="V-TYPE PROTON ATPASE SUBUNIT H"/>
    <property type="match status" value="1"/>
</dbReference>
<dbReference type="PANTHER" id="PTHR10698">
    <property type="entry name" value="V-TYPE PROTON ATPASE SUBUNIT H"/>
    <property type="match status" value="1"/>
</dbReference>
<feature type="domain" description="ATPase V1 complex subunit H C-terminal" evidence="6">
    <location>
        <begin position="336"/>
        <end position="448"/>
    </location>
</feature>
<evidence type="ECO:0000256" key="1">
    <source>
        <dbReference type="ARBA" id="ARBA00008613"/>
    </source>
</evidence>
<dbReference type="Pfam" id="PF03224">
    <property type="entry name" value="V-ATPase_H_N"/>
    <property type="match status" value="1"/>
</dbReference>
<comment type="similarity">
    <text evidence="1 5">Belongs to the V-ATPase H subunit family.</text>
</comment>
<dbReference type="InterPro" id="IPR004908">
    <property type="entry name" value="ATPase_V1-cplx_hsu"/>
</dbReference>
<dbReference type="InterPro" id="IPR011987">
    <property type="entry name" value="ATPase_V1-cplx_hsu_C"/>
</dbReference>
<dbReference type="PIRSF" id="PIRSF032184">
    <property type="entry name" value="ATPase_V1_H"/>
    <property type="match status" value="1"/>
</dbReference>
<dbReference type="SUPFAM" id="SSF48371">
    <property type="entry name" value="ARM repeat"/>
    <property type="match status" value="1"/>
</dbReference>
<protein>
    <recommendedName>
        <fullName evidence="5">V-type proton ATPase subunit H</fullName>
    </recommendedName>
</protein>
<evidence type="ECO:0000313" key="7">
    <source>
        <dbReference type="EMBL" id="CEM56038.1"/>
    </source>
</evidence>
<name>A0A0G4IFP4_9ALVE</name>
<dbReference type="InterPro" id="IPR038497">
    <property type="entry name" value="ATPase_V1-cplx_hsu_C_sf"/>
</dbReference>
<evidence type="ECO:0000256" key="5">
    <source>
        <dbReference type="PIRNR" id="PIRNR032184"/>
    </source>
</evidence>
<organism evidence="7">
    <name type="scientific">Chromera velia CCMP2878</name>
    <dbReference type="NCBI Taxonomy" id="1169474"/>
    <lineage>
        <taxon>Eukaryota</taxon>
        <taxon>Sar</taxon>
        <taxon>Alveolata</taxon>
        <taxon>Colpodellida</taxon>
        <taxon>Chromeraceae</taxon>
        <taxon>Chromera</taxon>
    </lineage>
</organism>